<evidence type="ECO:0000259" key="5">
    <source>
        <dbReference type="PROSITE" id="PS51898"/>
    </source>
</evidence>
<keyword evidence="4" id="KW-0233">DNA recombination</keyword>
<evidence type="ECO:0000313" key="6">
    <source>
        <dbReference type="EMBL" id="NOH33662.1"/>
    </source>
</evidence>
<dbReference type="Pfam" id="PF00589">
    <property type="entry name" value="Phage_integrase"/>
    <property type="match status" value="1"/>
</dbReference>
<dbReference type="InterPro" id="IPR011010">
    <property type="entry name" value="DNA_brk_join_enz"/>
</dbReference>
<evidence type="ECO:0000256" key="3">
    <source>
        <dbReference type="ARBA" id="ARBA00023125"/>
    </source>
</evidence>
<reference evidence="6 7" key="1">
    <citation type="submission" date="2019-09" db="EMBL/GenBank/DDBJ databases">
        <title>Draft genome sequencing and comparative genomics of hatchery-associated Vibrios.</title>
        <authorList>
            <person name="Kehlet-Delgado H."/>
            <person name="Mueller R.S."/>
        </authorList>
    </citation>
    <scope>NUCLEOTIDE SEQUENCE [LARGE SCALE GENOMIC DNA]</scope>
    <source>
        <strain evidence="6 7">00-90-10</strain>
    </source>
</reference>
<comment type="similarity">
    <text evidence="1">Belongs to the 'phage' integrase family.</text>
</comment>
<dbReference type="EMBL" id="VTXW01000007">
    <property type="protein sequence ID" value="NOH33662.1"/>
    <property type="molecule type" value="Genomic_DNA"/>
</dbReference>
<dbReference type="Proteomes" id="UP000525336">
    <property type="component" value="Unassembled WGS sequence"/>
</dbReference>
<dbReference type="SUPFAM" id="SSF56349">
    <property type="entry name" value="DNA breaking-rejoining enzymes"/>
    <property type="match status" value="1"/>
</dbReference>
<dbReference type="AlphaFoldDB" id="A0A7Y3YNH6"/>
<dbReference type="Gene3D" id="1.10.150.130">
    <property type="match status" value="1"/>
</dbReference>
<dbReference type="GO" id="GO:0003677">
    <property type="term" value="F:DNA binding"/>
    <property type="evidence" value="ECO:0007669"/>
    <property type="project" value="UniProtKB-KW"/>
</dbReference>
<dbReference type="RefSeq" id="WP_171367623.1">
    <property type="nucleotide sequence ID" value="NZ_VTXW01000007.1"/>
</dbReference>
<organism evidence="6 7">
    <name type="scientific">Vibrio chagasii</name>
    <dbReference type="NCBI Taxonomy" id="170679"/>
    <lineage>
        <taxon>Bacteria</taxon>
        <taxon>Pseudomonadati</taxon>
        <taxon>Pseudomonadota</taxon>
        <taxon>Gammaproteobacteria</taxon>
        <taxon>Vibrionales</taxon>
        <taxon>Vibrionaceae</taxon>
        <taxon>Vibrio</taxon>
    </lineage>
</organism>
<dbReference type="Pfam" id="PF20172">
    <property type="entry name" value="DUF6538"/>
    <property type="match status" value="1"/>
</dbReference>
<dbReference type="InterPro" id="IPR010998">
    <property type="entry name" value="Integrase_recombinase_N"/>
</dbReference>
<evidence type="ECO:0000313" key="7">
    <source>
        <dbReference type="Proteomes" id="UP000525336"/>
    </source>
</evidence>
<evidence type="ECO:0000256" key="4">
    <source>
        <dbReference type="ARBA" id="ARBA00023172"/>
    </source>
</evidence>
<dbReference type="InterPro" id="IPR002104">
    <property type="entry name" value="Integrase_catalytic"/>
</dbReference>
<keyword evidence="3" id="KW-0238">DNA-binding</keyword>
<sequence>MRYLTLNNSGIWSFRFQIPSKYRSLFDNRSEIKRSLRTSCRSNAKLLALQLELEIRRKIADVSTTHAELAEKTPSLETKRKHPYRYCPMQCLELYRKYKSSYVSAKTIEGATAKCRVVLEIVNKKKLASIRRNDAESARQILTSLPSNIKKHQEFVGLTTSEAIKLNNKLGLPVISQSSVKDYIQKTSSFFEWCVQMEFTDINPFKGFKFKLEHKVSKQKNAYSPEQLSSIFSNEIFTKKVYKHNYQYWLPILARLTGARINELCQLRKEDITIVNGTYCIHINRNTPDKRLKTPNAERVIPIHSKLLKLGFIEFTQTVDNDRIFSELKLERDGYATSASKWFGRFKTKLGFEKGHDFHSFRHTFANQLKNSLVSSIVAAELLGHTQDSLSYDRYGKDLNISLKKNAIETIPVGDLPEN</sequence>
<comment type="caution">
    <text evidence="6">The sequence shown here is derived from an EMBL/GenBank/DDBJ whole genome shotgun (WGS) entry which is preliminary data.</text>
</comment>
<dbReference type="InterPro" id="IPR046668">
    <property type="entry name" value="DUF6538"/>
</dbReference>
<dbReference type="PANTHER" id="PTHR30349:SF41">
    <property type="entry name" value="INTEGRASE_RECOMBINASE PROTEIN MJ0367-RELATED"/>
    <property type="match status" value="1"/>
</dbReference>
<proteinExistence type="inferred from homology"/>
<dbReference type="CDD" id="cd01184">
    <property type="entry name" value="INT_C_like_1"/>
    <property type="match status" value="1"/>
</dbReference>
<dbReference type="PROSITE" id="PS51898">
    <property type="entry name" value="TYR_RECOMBINASE"/>
    <property type="match status" value="1"/>
</dbReference>
<dbReference type="InterPro" id="IPR013762">
    <property type="entry name" value="Integrase-like_cat_sf"/>
</dbReference>
<dbReference type="Gene3D" id="1.10.443.10">
    <property type="entry name" value="Intergrase catalytic core"/>
    <property type="match status" value="1"/>
</dbReference>
<dbReference type="GO" id="GO:0006310">
    <property type="term" value="P:DNA recombination"/>
    <property type="evidence" value="ECO:0007669"/>
    <property type="project" value="UniProtKB-KW"/>
</dbReference>
<gene>
    <name evidence="6" type="ORF">F0245_09840</name>
</gene>
<dbReference type="GO" id="GO:0015074">
    <property type="term" value="P:DNA integration"/>
    <property type="evidence" value="ECO:0007669"/>
    <property type="project" value="UniProtKB-KW"/>
</dbReference>
<dbReference type="InterPro" id="IPR050090">
    <property type="entry name" value="Tyrosine_recombinase_XerCD"/>
</dbReference>
<accession>A0A7Y3YNH6</accession>
<keyword evidence="2" id="KW-0229">DNA integration</keyword>
<feature type="domain" description="Tyr recombinase" evidence="5">
    <location>
        <begin position="218"/>
        <end position="408"/>
    </location>
</feature>
<name>A0A7Y3YNH6_9VIBR</name>
<evidence type="ECO:0000256" key="2">
    <source>
        <dbReference type="ARBA" id="ARBA00022908"/>
    </source>
</evidence>
<protein>
    <submittedName>
        <fullName evidence="6">Site-specific integrase</fullName>
    </submittedName>
</protein>
<evidence type="ECO:0000256" key="1">
    <source>
        <dbReference type="ARBA" id="ARBA00008857"/>
    </source>
</evidence>
<dbReference type="PANTHER" id="PTHR30349">
    <property type="entry name" value="PHAGE INTEGRASE-RELATED"/>
    <property type="match status" value="1"/>
</dbReference>